<gene>
    <name evidence="2" type="ORF">E2C01_060889</name>
</gene>
<name>A0A5B7HBS0_PORTR</name>
<keyword evidence="3" id="KW-1185">Reference proteome</keyword>
<evidence type="ECO:0000313" key="2">
    <source>
        <dbReference type="EMBL" id="MPC66737.1"/>
    </source>
</evidence>
<organism evidence="2 3">
    <name type="scientific">Portunus trituberculatus</name>
    <name type="common">Swimming crab</name>
    <name type="synonym">Neptunus trituberculatus</name>
    <dbReference type="NCBI Taxonomy" id="210409"/>
    <lineage>
        <taxon>Eukaryota</taxon>
        <taxon>Metazoa</taxon>
        <taxon>Ecdysozoa</taxon>
        <taxon>Arthropoda</taxon>
        <taxon>Crustacea</taxon>
        <taxon>Multicrustacea</taxon>
        <taxon>Malacostraca</taxon>
        <taxon>Eumalacostraca</taxon>
        <taxon>Eucarida</taxon>
        <taxon>Decapoda</taxon>
        <taxon>Pleocyemata</taxon>
        <taxon>Brachyura</taxon>
        <taxon>Eubrachyura</taxon>
        <taxon>Portunoidea</taxon>
        <taxon>Portunidae</taxon>
        <taxon>Portuninae</taxon>
        <taxon>Portunus</taxon>
    </lineage>
</organism>
<evidence type="ECO:0000256" key="1">
    <source>
        <dbReference type="SAM" id="Phobius"/>
    </source>
</evidence>
<comment type="caution">
    <text evidence="2">The sequence shown here is derived from an EMBL/GenBank/DDBJ whole genome shotgun (WGS) entry which is preliminary data.</text>
</comment>
<evidence type="ECO:0000313" key="3">
    <source>
        <dbReference type="Proteomes" id="UP000324222"/>
    </source>
</evidence>
<reference evidence="2 3" key="1">
    <citation type="submission" date="2019-05" db="EMBL/GenBank/DDBJ databases">
        <title>Another draft genome of Portunus trituberculatus and its Hox gene families provides insights of decapod evolution.</title>
        <authorList>
            <person name="Jeong J.-H."/>
            <person name="Song I."/>
            <person name="Kim S."/>
            <person name="Choi T."/>
            <person name="Kim D."/>
            <person name="Ryu S."/>
            <person name="Kim W."/>
        </authorList>
    </citation>
    <scope>NUCLEOTIDE SEQUENCE [LARGE SCALE GENOMIC DNA]</scope>
    <source>
        <tissue evidence="2">Muscle</tissue>
    </source>
</reference>
<keyword evidence="1" id="KW-0812">Transmembrane</keyword>
<keyword evidence="1" id="KW-0472">Membrane</keyword>
<dbReference type="Proteomes" id="UP000324222">
    <property type="component" value="Unassembled WGS sequence"/>
</dbReference>
<protein>
    <submittedName>
        <fullName evidence="2">Uncharacterized protein</fullName>
    </submittedName>
</protein>
<feature type="transmembrane region" description="Helical" evidence="1">
    <location>
        <begin position="12"/>
        <end position="34"/>
    </location>
</feature>
<proteinExistence type="predicted"/>
<feature type="transmembrane region" description="Helical" evidence="1">
    <location>
        <begin position="54"/>
        <end position="77"/>
    </location>
</feature>
<dbReference type="AlphaFoldDB" id="A0A5B7HBS0"/>
<keyword evidence="1" id="KW-1133">Transmembrane helix</keyword>
<dbReference type="EMBL" id="VSRR010025188">
    <property type="protein sequence ID" value="MPC66737.1"/>
    <property type="molecule type" value="Genomic_DNA"/>
</dbReference>
<sequence>MRFIVCFGASGCPWAALSAVQSGWFVCVLLAHLWSARGSVRCSLGEYTRTYNSLAFSLYIAAFPALPALTCEVLALIQKHFALSPRQFSYATFLSIPSPSSSLCTSLPSPHSQP</sequence>
<accession>A0A5B7HBS0</accession>